<dbReference type="Pfam" id="PF00753">
    <property type="entry name" value="Lactamase_B"/>
    <property type="match status" value="1"/>
</dbReference>
<dbReference type="InterPro" id="IPR050855">
    <property type="entry name" value="NDM-1-like"/>
</dbReference>
<dbReference type="GO" id="GO:0016787">
    <property type="term" value="F:hydrolase activity"/>
    <property type="evidence" value="ECO:0007669"/>
    <property type="project" value="UniProtKB-KW"/>
</dbReference>
<dbReference type="CDD" id="cd07721">
    <property type="entry name" value="yflN-like_MBL-fold"/>
    <property type="match status" value="1"/>
</dbReference>
<dbReference type="SUPFAM" id="SSF56281">
    <property type="entry name" value="Metallo-hydrolase/oxidoreductase"/>
    <property type="match status" value="1"/>
</dbReference>
<evidence type="ECO:0000259" key="1">
    <source>
        <dbReference type="SMART" id="SM00849"/>
    </source>
</evidence>
<evidence type="ECO:0000313" key="2">
    <source>
        <dbReference type="EMBL" id="CAA9484891.1"/>
    </source>
</evidence>
<name>A0A6J4RY41_9ACTN</name>
<dbReference type="Gene3D" id="3.60.15.10">
    <property type="entry name" value="Ribonuclease Z/Hydroxyacylglutathione hydrolase-like"/>
    <property type="match status" value="1"/>
</dbReference>
<sequence>MGLVQLGLAPGVHRIEDSFVNWYLVEGDDGLTAVDAGLASSWSSLRFALRKLGRRLDDLRAVVLTHAHFDHVGFAEKARRRLDIPVWVHRDDAELAGHPRRYDNERPALSYLWRPRAARIVGQMGAAGGLWAPAVSRVHVFGSQGVLDVPGRPVVIPSQGHTYGHVALHLPDRDVLIAGDALVTLDPYTGRRGPRLVARAATADSARAMASLDALEATDARTVLPGHGEPYMGVAGAVALARQAGSA</sequence>
<keyword evidence="2" id="KW-0378">Hydrolase</keyword>
<protein>
    <submittedName>
        <fullName evidence="2">MBL-fold metallo-hydrolase superfamily</fullName>
    </submittedName>
</protein>
<dbReference type="InterPro" id="IPR001279">
    <property type="entry name" value="Metallo-B-lactamas"/>
</dbReference>
<feature type="domain" description="Metallo-beta-lactamase" evidence="1">
    <location>
        <begin position="19"/>
        <end position="227"/>
    </location>
</feature>
<accession>A0A6J4RY41</accession>
<proteinExistence type="predicted"/>
<dbReference type="InterPro" id="IPR036866">
    <property type="entry name" value="RibonucZ/Hydroxyglut_hydro"/>
</dbReference>
<dbReference type="AlphaFoldDB" id="A0A6J4RY41"/>
<reference evidence="2" key="1">
    <citation type="submission" date="2020-02" db="EMBL/GenBank/DDBJ databases">
        <authorList>
            <person name="Meier V. D."/>
        </authorList>
    </citation>
    <scope>NUCLEOTIDE SEQUENCE</scope>
    <source>
        <strain evidence="2">AVDCRST_MAG38</strain>
    </source>
</reference>
<dbReference type="EMBL" id="CADCVJ010000191">
    <property type="protein sequence ID" value="CAA9484891.1"/>
    <property type="molecule type" value="Genomic_DNA"/>
</dbReference>
<organism evidence="2">
    <name type="scientific">uncultured Solirubrobacteraceae bacterium</name>
    <dbReference type="NCBI Taxonomy" id="1162706"/>
    <lineage>
        <taxon>Bacteria</taxon>
        <taxon>Bacillati</taxon>
        <taxon>Actinomycetota</taxon>
        <taxon>Thermoleophilia</taxon>
        <taxon>Solirubrobacterales</taxon>
        <taxon>Solirubrobacteraceae</taxon>
        <taxon>environmental samples</taxon>
    </lineage>
</organism>
<gene>
    <name evidence="2" type="ORF">AVDCRST_MAG38-2264</name>
</gene>
<dbReference type="SMART" id="SM00849">
    <property type="entry name" value="Lactamase_B"/>
    <property type="match status" value="1"/>
</dbReference>
<dbReference type="PANTHER" id="PTHR42951">
    <property type="entry name" value="METALLO-BETA-LACTAMASE DOMAIN-CONTAINING"/>
    <property type="match status" value="1"/>
</dbReference>